<dbReference type="SUPFAM" id="SSF51445">
    <property type="entry name" value="(Trans)glycosidases"/>
    <property type="match status" value="1"/>
</dbReference>
<dbReference type="GO" id="GO:0030246">
    <property type="term" value="F:carbohydrate binding"/>
    <property type="evidence" value="ECO:0007669"/>
    <property type="project" value="InterPro"/>
</dbReference>
<feature type="domain" description="Glycosyl hydrolase family 31 C-terminal" evidence="7">
    <location>
        <begin position="642"/>
        <end position="728"/>
    </location>
</feature>
<dbReference type="EMBL" id="PDUD01000017">
    <property type="protein sequence ID" value="PHN06664.1"/>
    <property type="molecule type" value="Genomic_DNA"/>
</dbReference>
<evidence type="ECO:0000313" key="8">
    <source>
        <dbReference type="EMBL" id="PHN06664.1"/>
    </source>
</evidence>
<evidence type="ECO:0000259" key="5">
    <source>
        <dbReference type="Pfam" id="PF01055"/>
    </source>
</evidence>
<dbReference type="GO" id="GO:0004553">
    <property type="term" value="F:hydrolase activity, hydrolyzing O-glycosyl compounds"/>
    <property type="evidence" value="ECO:0007669"/>
    <property type="project" value="InterPro"/>
</dbReference>
<dbReference type="AlphaFoldDB" id="A0A2D0NDR8"/>
<evidence type="ECO:0008006" key="10">
    <source>
        <dbReference type="Google" id="ProtNLM"/>
    </source>
</evidence>
<keyword evidence="9" id="KW-1185">Reference proteome</keyword>
<evidence type="ECO:0000256" key="4">
    <source>
        <dbReference type="RuleBase" id="RU361185"/>
    </source>
</evidence>
<dbReference type="SUPFAM" id="SSF74650">
    <property type="entry name" value="Galactose mutarotase-like"/>
    <property type="match status" value="1"/>
</dbReference>
<dbReference type="GO" id="GO:0005975">
    <property type="term" value="P:carbohydrate metabolic process"/>
    <property type="evidence" value="ECO:0007669"/>
    <property type="project" value="InterPro"/>
</dbReference>
<dbReference type="OrthoDB" id="176168at2"/>
<dbReference type="Pfam" id="PF21365">
    <property type="entry name" value="Glyco_hydro_31_3rd"/>
    <property type="match status" value="1"/>
</dbReference>
<protein>
    <recommendedName>
        <fullName evidence="10">Glycosyl hydrolase</fullName>
    </recommendedName>
</protein>
<dbReference type="Gene3D" id="2.60.40.1180">
    <property type="entry name" value="Golgi alpha-mannosidase II"/>
    <property type="match status" value="2"/>
</dbReference>
<name>A0A2D0NDR8_FLAN2</name>
<sequence length="851" mass="97486">MQLQMAKKKKEKKIVAASPRLEGTGIAVPNEATEATSRYPDVYFMHKTGAMADWERLGDRRILFRGAQDASLLVEVYSPEVIRFRYAVSAPFSQEPSYALIEPDQEERVLFEIKEAGNFITISTGKLKCKIAKIDLQLQIYDAESGQLLLEEAVPFSARSTIMNGLEYLKVSLRARTGEKYLGLGDKTCPMDLRGHALQNWNTDSFGYQKDTDPLYRSIPFYYSLYKGKAYGLFLHSSWKTHFDFDATGAGVTAFWTEGGEMDYFFIYGPELTAVNRRYMDLTGKPELAPLWALGFHQCRWSYYPESRVRELAAEFRERSIPCDAVYLDIDYMDGYRCFTWNKDYFPDPKKLIADLKKDGFQTVVMIDPGIRVDPDYEVYKSGTEQDVFCRRPSGEVMTGPVWPSKCVFPDYTDPRVRAWWADQYEEMYADQEVSGFWNDMNEPAVFKVNHLTFPDHVLHHYEGFGADHRKAHNIYGQQMSRATYEGLKKHQPEKRPFVLTRATFSGGQRYAALWTGDNIASWEHLRLANIQCQRLSISGFSFVGTDIGGFVDVPAGELLVRWLQLAVFHPVFRIHSMGNNVDGASEAEAEMVQEAERLNRLDQEPWAFGDPFTDQARTAIEFRYILLPYIYTYFQRASTLGDPMLKPLSFFDQTDQEALKRESEFIFGDHLLVCPILKPGTKTITTYLPKGEWYDFHRATPFIGGQKVRLRTRPDRLPVLVRAGSVIPTYPVQQYTDELEIHHVGLRAYFGSLDESLWYVDAGEGYDYREGGYRLASFSTVATEKGFLIRQEVTGDFQPTATAYRIKLFGMPFDALSLKVDGAETHFSQLPLKVLVVEIPLDFGEMEVLF</sequence>
<dbReference type="InterPro" id="IPR000322">
    <property type="entry name" value="Glyco_hydro_31_TIM"/>
</dbReference>
<evidence type="ECO:0000313" key="9">
    <source>
        <dbReference type="Proteomes" id="UP000223913"/>
    </source>
</evidence>
<dbReference type="PANTHER" id="PTHR22762">
    <property type="entry name" value="ALPHA-GLUCOSIDASE"/>
    <property type="match status" value="1"/>
</dbReference>
<comment type="caution">
    <text evidence="8">The sequence shown here is derived from an EMBL/GenBank/DDBJ whole genome shotgun (WGS) entry which is preliminary data.</text>
</comment>
<organism evidence="8 9">
    <name type="scientific">Flavilitoribacter nigricans (strain ATCC 23147 / DSM 23189 / NBRC 102662 / NCIMB 1420 / SS-2)</name>
    <name type="common">Lewinella nigricans</name>
    <dbReference type="NCBI Taxonomy" id="1122177"/>
    <lineage>
        <taxon>Bacteria</taxon>
        <taxon>Pseudomonadati</taxon>
        <taxon>Bacteroidota</taxon>
        <taxon>Saprospiria</taxon>
        <taxon>Saprospirales</taxon>
        <taxon>Lewinellaceae</taxon>
        <taxon>Flavilitoribacter</taxon>
    </lineage>
</organism>
<dbReference type="InterPro" id="IPR011013">
    <property type="entry name" value="Gal_mutarotase_sf_dom"/>
</dbReference>
<reference evidence="8 9" key="1">
    <citation type="submission" date="2017-10" db="EMBL/GenBank/DDBJ databases">
        <title>The draft genome sequence of Lewinella nigricans NBRC 102662.</title>
        <authorList>
            <person name="Wang K."/>
        </authorList>
    </citation>
    <scope>NUCLEOTIDE SEQUENCE [LARGE SCALE GENOMIC DNA]</scope>
    <source>
        <strain evidence="8 9">NBRC 102662</strain>
    </source>
</reference>
<dbReference type="SUPFAM" id="SSF51011">
    <property type="entry name" value="Glycosyl hydrolase domain"/>
    <property type="match status" value="1"/>
</dbReference>
<comment type="similarity">
    <text evidence="1 4">Belongs to the glycosyl hydrolase 31 family.</text>
</comment>
<dbReference type="InterPro" id="IPR048395">
    <property type="entry name" value="Glyco_hydro_31_C"/>
</dbReference>
<dbReference type="Gene3D" id="2.60.40.1760">
    <property type="entry name" value="glycosyl hydrolase (family 31)"/>
    <property type="match status" value="1"/>
</dbReference>
<dbReference type="InterPro" id="IPR017853">
    <property type="entry name" value="GH"/>
</dbReference>
<dbReference type="PROSITE" id="PS00129">
    <property type="entry name" value="GLYCOSYL_HYDROL_F31_1"/>
    <property type="match status" value="1"/>
</dbReference>
<evidence type="ECO:0000259" key="7">
    <source>
        <dbReference type="Pfam" id="PF21365"/>
    </source>
</evidence>
<evidence type="ECO:0000256" key="2">
    <source>
        <dbReference type="ARBA" id="ARBA00022801"/>
    </source>
</evidence>
<dbReference type="InterPro" id="IPR025887">
    <property type="entry name" value="Glyco_hydro_31_N_dom"/>
</dbReference>
<dbReference type="Gene3D" id="3.20.20.80">
    <property type="entry name" value="Glycosidases"/>
    <property type="match status" value="1"/>
</dbReference>
<evidence type="ECO:0000256" key="3">
    <source>
        <dbReference type="ARBA" id="ARBA00023295"/>
    </source>
</evidence>
<proteinExistence type="inferred from homology"/>
<evidence type="ECO:0000256" key="1">
    <source>
        <dbReference type="ARBA" id="ARBA00007806"/>
    </source>
</evidence>
<feature type="domain" description="Glycoside hydrolase family 31 TIM barrel" evidence="5">
    <location>
        <begin position="286"/>
        <end position="633"/>
    </location>
</feature>
<feature type="domain" description="Glycoside hydrolase family 31 N-terminal" evidence="6">
    <location>
        <begin position="74"/>
        <end position="244"/>
    </location>
</feature>
<keyword evidence="2 4" id="KW-0378">Hydrolase</keyword>
<evidence type="ECO:0000259" key="6">
    <source>
        <dbReference type="Pfam" id="PF13802"/>
    </source>
</evidence>
<dbReference type="InterPro" id="IPR030458">
    <property type="entry name" value="Glyco_hydro_31_AS"/>
</dbReference>
<keyword evidence="3 4" id="KW-0326">Glycosidase</keyword>
<dbReference type="Proteomes" id="UP000223913">
    <property type="component" value="Unassembled WGS sequence"/>
</dbReference>
<accession>A0A2D0NDR8</accession>
<dbReference type="CDD" id="cd14752">
    <property type="entry name" value="GH31_N"/>
    <property type="match status" value="1"/>
</dbReference>
<dbReference type="CDD" id="cd06604">
    <property type="entry name" value="GH31_glucosidase_II_MalA"/>
    <property type="match status" value="1"/>
</dbReference>
<dbReference type="PANTHER" id="PTHR22762:SF120">
    <property type="entry name" value="HETEROGLYCAN GLUCOSIDASE 1"/>
    <property type="match status" value="1"/>
</dbReference>
<dbReference type="Pfam" id="PF13802">
    <property type="entry name" value="Gal_mutarotas_2"/>
    <property type="match status" value="1"/>
</dbReference>
<dbReference type="Pfam" id="PF01055">
    <property type="entry name" value="Glyco_hydro_31_2nd"/>
    <property type="match status" value="1"/>
</dbReference>
<dbReference type="InterPro" id="IPR013780">
    <property type="entry name" value="Glyco_hydro_b"/>
</dbReference>
<gene>
    <name evidence="8" type="ORF">CRP01_10230</name>
</gene>